<dbReference type="GO" id="GO:0004497">
    <property type="term" value="F:monooxygenase activity"/>
    <property type="evidence" value="ECO:0007669"/>
    <property type="project" value="UniProtKB-KW"/>
</dbReference>
<dbReference type="InterPro" id="IPR011008">
    <property type="entry name" value="Dimeric_a/b-barrel"/>
</dbReference>
<evidence type="ECO:0000313" key="2">
    <source>
        <dbReference type="EMBL" id="ABQ29895.1"/>
    </source>
</evidence>
<keyword evidence="2" id="KW-0503">Monooxygenase</keyword>
<dbReference type="PROSITE" id="PS51725">
    <property type="entry name" value="ABM"/>
    <property type="match status" value="1"/>
</dbReference>
<dbReference type="HOGENOM" id="CLU_131496_13_2_5"/>
<dbReference type="InterPro" id="IPR007138">
    <property type="entry name" value="ABM_dom"/>
</dbReference>
<dbReference type="Gene3D" id="3.30.70.100">
    <property type="match status" value="1"/>
</dbReference>
<dbReference type="EMBL" id="CP000697">
    <property type="protein sequence ID" value="ABQ29895.1"/>
    <property type="molecule type" value="Genomic_DNA"/>
</dbReference>
<protein>
    <submittedName>
        <fullName evidence="2">Antibiotic biosynthesis monooxygenase</fullName>
    </submittedName>
</protein>
<dbReference type="AlphaFoldDB" id="A5FWB3"/>
<keyword evidence="2" id="KW-0560">Oxidoreductase</keyword>
<proteinExistence type="predicted"/>
<evidence type="ECO:0000313" key="3">
    <source>
        <dbReference type="Proteomes" id="UP000000245"/>
    </source>
</evidence>
<sequence>MSEESGRFLALVGSYRLAAEDAPAFAEIARRCVALTVVKPGCLYFTIAEDVSVPGLFHLSEGWADRAALDAHLSSADFAAILAEAGRLRVLGRTAFVAEASGRRSLF</sequence>
<reference evidence="2 3" key="1">
    <citation type="submission" date="2007-05" db="EMBL/GenBank/DDBJ databases">
        <title>Complete sequence of chromosome of Acidiphilium cryptum JF-5.</title>
        <authorList>
            <consortium name="US DOE Joint Genome Institute"/>
            <person name="Copeland A."/>
            <person name="Lucas S."/>
            <person name="Lapidus A."/>
            <person name="Barry K."/>
            <person name="Detter J.C."/>
            <person name="Glavina del Rio T."/>
            <person name="Hammon N."/>
            <person name="Israni S."/>
            <person name="Dalin E."/>
            <person name="Tice H."/>
            <person name="Pitluck S."/>
            <person name="Sims D."/>
            <person name="Brettin T."/>
            <person name="Bruce D."/>
            <person name="Han C."/>
            <person name="Schmutz J."/>
            <person name="Larimer F."/>
            <person name="Land M."/>
            <person name="Hauser L."/>
            <person name="Kyrpides N."/>
            <person name="Kim E."/>
            <person name="Magnuson T."/>
            <person name="Richardson P."/>
        </authorList>
    </citation>
    <scope>NUCLEOTIDE SEQUENCE [LARGE SCALE GENOMIC DNA]</scope>
    <source>
        <strain evidence="2 3">JF-5</strain>
    </source>
</reference>
<dbReference type="eggNOG" id="COG1359">
    <property type="taxonomic scope" value="Bacteria"/>
</dbReference>
<accession>A5FWB3</accession>
<name>A5FWB3_ACICJ</name>
<dbReference type="Proteomes" id="UP000000245">
    <property type="component" value="Chromosome"/>
</dbReference>
<dbReference type="RefSeq" id="WP_011941685.1">
    <property type="nucleotide sequence ID" value="NC_009484.1"/>
</dbReference>
<keyword evidence="3" id="KW-1185">Reference proteome</keyword>
<dbReference type="SUPFAM" id="SSF54909">
    <property type="entry name" value="Dimeric alpha+beta barrel"/>
    <property type="match status" value="1"/>
</dbReference>
<dbReference type="Pfam" id="PF03992">
    <property type="entry name" value="ABM"/>
    <property type="match status" value="1"/>
</dbReference>
<organism evidence="2 3">
    <name type="scientific">Acidiphilium cryptum (strain JF-5)</name>
    <dbReference type="NCBI Taxonomy" id="349163"/>
    <lineage>
        <taxon>Bacteria</taxon>
        <taxon>Pseudomonadati</taxon>
        <taxon>Pseudomonadota</taxon>
        <taxon>Alphaproteobacteria</taxon>
        <taxon>Acetobacterales</taxon>
        <taxon>Acidocellaceae</taxon>
        <taxon>Acidiphilium</taxon>
    </lineage>
</organism>
<evidence type="ECO:0000259" key="1">
    <source>
        <dbReference type="PROSITE" id="PS51725"/>
    </source>
</evidence>
<dbReference type="STRING" id="349163.Acry_0674"/>
<feature type="domain" description="ABM" evidence="1">
    <location>
        <begin position="9"/>
        <end position="98"/>
    </location>
</feature>
<dbReference type="KEGG" id="acr:Acry_0674"/>
<gene>
    <name evidence="2" type="ordered locus">Acry_0674</name>
</gene>